<dbReference type="AlphaFoldDB" id="A0A2K3KTW1"/>
<name>A0A2K3KTW1_TRIPR</name>
<dbReference type="EMBL" id="ASHM01109740">
    <property type="protein sequence ID" value="PNX69716.1"/>
    <property type="molecule type" value="Genomic_DNA"/>
</dbReference>
<gene>
    <name evidence="1" type="ORF">L195_g056873</name>
</gene>
<proteinExistence type="predicted"/>
<protein>
    <submittedName>
        <fullName evidence="1">Uncharacterized protein</fullName>
    </submittedName>
</protein>
<reference evidence="1 2" key="2">
    <citation type="journal article" date="2017" name="Front. Plant Sci.">
        <title>Gene Classification and Mining of Molecular Markers Useful in Red Clover (Trifolium pratense) Breeding.</title>
        <authorList>
            <person name="Istvanek J."/>
            <person name="Dluhosova J."/>
            <person name="Dluhos P."/>
            <person name="Patkova L."/>
            <person name="Nedelnik J."/>
            <person name="Repkova J."/>
        </authorList>
    </citation>
    <scope>NUCLEOTIDE SEQUENCE [LARGE SCALE GENOMIC DNA]</scope>
    <source>
        <strain evidence="2">cv. Tatra</strain>
        <tissue evidence="1">Young leaves</tissue>
    </source>
</reference>
<accession>A0A2K3KTW1</accession>
<organism evidence="1 2">
    <name type="scientific">Trifolium pratense</name>
    <name type="common">Red clover</name>
    <dbReference type="NCBI Taxonomy" id="57577"/>
    <lineage>
        <taxon>Eukaryota</taxon>
        <taxon>Viridiplantae</taxon>
        <taxon>Streptophyta</taxon>
        <taxon>Embryophyta</taxon>
        <taxon>Tracheophyta</taxon>
        <taxon>Spermatophyta</taxon>
        <taxon>Magnoliopsida</taxon>
        <taxon>eudicotyledons</taxon>
        <taxon>Gunneridae</taxon>
        <taxon>Pentapetalae</taxon>
        <taxon>rosids</taxon>
        <taxon>fabids</taxon>
        <taxon>Fabales</taxon>
        <taxon>Fabaceae</taxon>
        <taxon>Papilionoideae</taxon>
        <taxon>50 kb inversion clade</taxon>
        <taxon>NPAAA clade</taxon>
        <taxon>Hologalegina</taxon>
        <taxon>IRL clade</taxon>
        <taxon>Trifolieae</taxon>
        <taxon>Trifolium</taxon>
    </lineage>
</organism>
<dbReference type="Proteomes" id="UP000236291">
    <property type="component" value="Unassembled WGS sequence"/>
</dbReference>
<evidence type="ECO:0000313" key="1">
    <source>
        <dbReference type="EMBL" id="PNX69716.1"/>
    </source>
</evidence>
<evidence type="ECO:0000313" key="2">
    <source>
        <dbReference type="Proteomes" id="UP000236291"/>
    </source>
</evidence>
<sequence>MISRLYRPKQSSLYDLSMQLQSERVWDRRLAARLQSGGEEDCDLSEICRESQQKLMGRLGATQH</sequence>
<comment type="caution">
    <text evidence="1">The sequence shown here is derived from an EMBL/GenBank/DDBJ whole genome shotgun (WGS) entry which is preliminary data.</text>
</comment>
<reference evidence="1 2" key="1">
    <citation type="journal article" date="2014" name="Am. J. Bot.">
        <title>Genome assembly and annotation for red clover (Trifolium pratense; Fabaceae).</title>
        <authorList>
            <person name="Istvanek J."/>
            <person name="Jaros M."/>
            <person name="Krenek A."/>
            <person name="Repkova J."/>
        </authorList>
    </citation>
    <scope>NUCLEOTIDE SEQUENCE [LARGE SCALE GENOMIC DNA]</scope>
    <source>
        <strain evidence="2">cv. Tatra</strain>
        <tissue evidence="1">Young leaves</tissue>
    </source>
</reference>